<organism evidence="2 3">
    <name type="scientific">Cytobacillus depressus</name>
    <dbReference type="NCBI Taxonomy" id="1602942"/>
    <lineage>
        <taxon>Bacteria</taxon>
        <taxon>Bacillati</taxon>
        <taxon>Bacillota</taxon>
        <taxon>Bacilli</taxon>
        <taxon>Bacillales</taxon>
        <taxon>Bacillaceae</taxon>
        <taxon>Cytobacillus</taxon>
    </lineage>
</organism>
<comment type="caution">
    <text evidence="2">The sequence shown here is derived from an EMBL/GenBank/DDBJ whole genome shotgun (WGS) entry which is preliminary data.</text>
</comment>
<dbReference type="Proteomes" id="UP000481030">
    <property type="component" value="Unassembled WGS sequence"/>
</dbReference>
<sequence length="83" mass="9794">MMTNIDTGGILFLLSFGINILPILLFIILFIYIIRFIRRTERRAEARLKLDTENIAFQQQQIKSIQELNKRLTTIENILKEVD</sequence>
<proteinExistence type="predicted"/>
<dbReference type="EMBL" id="WBOS01000003">
    <property type="protein sequence ID" value="KAB2336605.1"/>
    <property type="molecule type" value="Genomic_DNA"/>
</dbReference>
<protein>
    <submittedName>
        <fullName evidence="2">Uncharacterized protein</fullName>
    </submittedName>
</protein>
<accession>A0A6L3V8C2</accession>
<reference evidence="2 3" key="1">
    <citation type="journal article" date="2016" name="Antonie Van Leeuwenhoek">
        <title>Bacillus depressus sp. nov., isolated from soil of a sunflower field.</title>
        <authorList>
            <person name="Wei X."/>
            <person name="Xin D."/>
            <person name="Xin Y."/>
            <person name="Zhang H."/>
            <person name="Wang T."/>
            <person name="Zhang J."/>
        </authorList>
    </citation>
    <scope>NUCLEOTIDE SEQUENCE [LARGE SCALE GENOMIC DNA]</scope>
    <source>
        <strain evidence="2 3">BZ1</strain>
    </source>
</reference>
<keyword evidence="1" id="KW-0812">Transmembrane</keyword>
<dbReference type="AlphaFoldDB" id="A0A6L3V8C2"/>
<dbReference type="OrthoDB" id="2941744at2"/>
<dbReference type="RefSeq" id="WP_151534558.1">
    <property type="nucleotide sequence ID" value="NZ_WBOS01000003.1"/>
</dbReference>
<evidence type="ECO:0000256" key="1">
    <source>
        <dbReference type="SAM" id="Phobius"/>
    </source>
</evidence>
<gene>
    <name evidence="2" type="ORF">F7731_09580</name>
</gene>
<name>A0A6L3V8C2_9BACI</name>
<evidence type="ECO:0000313" key="3">
    <source>
        <dbReference type="Proteomes" id="UP000481030"/>
    </source>
</evidence>
<keyword evidence="1" id="KW-1133">Transmembrane helix</keyword>
<evidence type="ECO:0000313" key="2">
    <source>
        <dbReference type="EMBL" id="KAB2336605.1"/>
    </source>
</evidence>
<keyword evidence="1" id="KW-0472">Membrane</keyword>
<feature type="transmembrane region" description="Helical" evidence="1">
    <location>
        <begin position="12"/>
        <end position="34"/>
    </location>
</feature>
<keyword evidence="3" id="KW-1185">Reference proteome</keyword>